<sequence length="533" mass="59732">MSALSLLYKAIAVGILLLSLTIHAKPGTILQQPIDSNILYKSQRAMGQDLNQEDCMPTTSQENDINGAAEQWWWSSSSKDESQGSDGYLKSFSHPAFPEYSMRYKTPEICDPSVKQISGYLDIGSNKHFFFWFFESRSSPKEDLVILWLEGGPACSTMLGVFVAIGPCIVNDHGNDTTLNEHSWNNNANLLFLDQPLNTGFSYGENGAMTSKAASKDIYSFLQLFFTEFPEYSNLDFHIAGQSYGGHFVPAAAAAEINYNNKVIQQSTPYDVYASHLLPINLKSIMIGNGLTNALIQYKYLSKMACENSYGPALDQVTCGAMDEKYPACAALIKRCYTSQNLFTCMPAYIQCNKDLGDPYVNSGKNMYDVRKTCDQGGMCYAVLDGMQNYLNRPEVLEAIGSRFETFESCNDDLHEKIATNDWMRPIVDMIPELLEDGIRILSYAGDADFICNWMGIKAWMLNMPWSGHDEFVAAKDTAWFSPTANEHGGELRQTKDGRFAFLRLYDSGHVAPMDRRDYAIDMLNQWLGEELA</sequence>
<feature type="signal peptide" evidence="7">
    <location>
        <begin position="1"/>
        <end position="24"/>
    </location>
</feature>
<dbReference type="Gene3D" id="1.10.287.410">
    <property type="match status" value="1"/>
</dbReference>
<dbReference type="GO" id="GO:0000324">
    <property type="term" value="C:fungal-type vacuole"/>
    <property type="evidence" value="ECO:0007669"/>
    <property type="project" value="TreeGrafter"/>
</dbReference>
<keyword evidence="9" id="KW-1185">Reference proteome</keyword>
<dbReference type="PRINTS" id="PR00724">
    <property type="entry name" value="CRBOXYPTASEC"/>
</dbReference>
<dbReference type="Pfam" id="PF00450">
    <property type="entry name" value="Peptidase_S10"/>
    <property type="match status" value="1"/>
</dbReference>
<dbReference type="EC" id="3.4.16.5" evidence="2"/>
<dbReference type="Gene3D" id="3.40.50.1820">
    <property type="entry name" value="alpha/beta hydrolase"/>
    <property type="match status" value="1"/>
</dbReference>
<dbReference type="PANTHER" id="PTHR11802">
    <property type="entry name" value="SERINE PROTEASE FAMILY S10 SERINE CARBOXYPEPTIDASE"/>
    <property type="match status" value="1"/>
</dbReference>
<keyword evidence="7" id="KW-0732">Signal</keyword>
<protein>
    <recommendedName>
        <fullName evidence="2">carboxypeptidase C</fullName>
        <ecNumber evidence="2">3.4.16.5</ecNumber>
    </recommendedName>
</protein>
<keyword evidence="4" id="KW-0645">Protease</keyword>
<comment type="caution">
    <text evidence="8">The sequence shown here is derived from an EMBL/GenBank/DDBJ whole genome shotgun (WGS) entry which is preliminary data.</text>
</comment>
<comment type="similarity">
    <text evidence="1">Belongs to the peptidase S10 family.</text>
</comment>
<reference evidence="8 9" key="1">
    <citation type="submission" date="2023-03" db="EMBL/GenBank/DDBJ databases">
        <title>Genome sequence of Lichtheimia ornata CBS 291.66.</title>
        <authorList>
            <person name="Mohabir J.T."/>
            <person name="Shea T.P."/>
            <person name="Kurbessoian T."/>
            <person name="Berby B."/>
            <person name="Fontaine J."/>
            <person name="Livny J."/>
            <person name="Gnirke A."/>
            <person name="Stajich J.E."/>
            <person name="Cuomo C.A."/>
        </authorList>
    </citation>
    <scope>NUCLEOTIDE SEQUENCE [LARGE SCALE GENOMIC DNA]</scope>
    <source>
        <strain evidence="8">CBS 291.66</strain>
    </source>
</reference>
<name>A0AAD7XZB0_9FUNG</name>
<dbReference type="GO" id="GO:0004185">
    <property type="term" value="F:serine-type carboxypeptidase activity"/>
    <property type="evidence" value="ECO:0007669"/>
    <property type="project" value="UniProtKB-EC"/>
</dbReference>
<evidence type="ECO:0000256" key="6">
    <source>
        <dbReference type="ARBA" id="ARBA00023180"/>
    </source>
</evidence>
<dbReference type="GO" id="GO:0006508">
    <property type="term" value="P:proteolysis"/>
    <property type="evidence" value="ECO:0007669"/>
    <property type="project" value="UniProtKB-KW"/>
</dbReference>
<dbReference type="InterPro" id="IPR029058">
    <property type="entry name" value="AB_hydrolase_fold"/>
</dbReference>
<evidence type="ECO:0000256" key="4">
    <source>
        <dbReference type="ARBA" id="ARBA00022670"/>
    </source>
</evidence>
<keyword evidence="6" id="KW-0325">Glycoprotein</keyword>
<evidence type="ECO:0000256" key="3">
    <source>
        <dbReference type="ARBA" id="ARBA00022645"/>
    </source>
</evidence>
<evidence type="ECO:0000313" key="8">
    <source>
        <dbReference type="EMBL" id="KAJ8655582.1"/>
    </source>
</evidence>
<accession>A0AAD7XZB0</accession>
<dbReference type="GeneID" id="83216077"/>
<dbReference type="InterPro" id="IPR001563">
    <property type="entry name" value="Peptidase_S10"/>
</dbReference>
<evidence type="ECO:0000256" key="5">
    <source>
        <dbReference type="ARBA" id="ARBA00022801"/>
    </source>
</evidence>
<keyword evidence="3" id="KW-0121">Carboxypeptidase</keyword>
<keyword evidence="5" id="KW-0378">Hydrolase</keyword>
<dbReference type="AlphaFoldDB" id="A0AAD7XZB0"/>
<dbReference type="SUPFAM" id="SSF53474">
    <property type="entry name" value="alpha/beta-Hydrolases"/>
    <property type="match status" value="1"/>
</dbReference>
<dbReference type="RefSeq" id="XP_058340495.1">
    <property type="nucleotide sequence ID" value="XM_058488672.1"/>
</dbReference>
<evidence type="ECO:0000256" key="2">
    <source>
        <dbReference type="ARBA" id="ARBA00012446"/>
    </source>
</evidence>
<dbReference type="PANTHER" id="PTHR11802:SF113">
    <property type="entry name" value="SERINE CARBOXYPEPTIDASE CTSA-4.1"/>
    <property type="match status" value="1"/>
</dbReference>
<evidence type="ECO:0000256" key="1">
    <source>
        <dbReference type="ARBA" id="ARBA00009431"/>
    </source>
</evidence>
<organism evidence="8 9">
    <name type="scientific">Lichtheimia ornata</name>
    <dbReference type="NCBI Taxonomy" id="688661"/>
    <lineage>
        <taxon>Eukaryota</taxon>
        <taxon>Fungi</taxon>
        <taxon>Fungi incertae sedis</taxon>
        <taxon>Mucoromycota</taxon>
        <taxon>Mucoromycotina</taxon>
        <taxon>Mucoromycetes</taxon>
        <taxon>Mucorales</taxon>
        <taxon>Lichtheimiaceae</taxon>
        <taxon>Lichtheimia</taxon>
    </lineage>
</organism>
<evidence type="ECO:0000256" key="7">
    <source>
        <dbReference type="SAM" id="SignalP"/>
    </source>
</evidence>
<proteinExistence type="inferred from homology"/>
<evidence type="ECO:0000313" key="9">
    <source>
        <dbReference type="Proteomes" id="UP001234581"/>
    </source>
</evidence>
<feature type="chain" id="PRO_5042046287" description="carboxypeptidase C" evidence="7">
    <location>
        <begin position="25"/>
        <end position="533"/>
    </location>
</feature>
<gene>
    <name evidence="8" type="ORF">O0I10_008670</name>
</gene>
<dbReference type="Proteomes" id="UP001234581">
    <property type="component" value="Unassembled WGS sequence"/>
</dbReference>
<dbReference type="EMBL" id="JARTCD010000047">
    <property type="protein sequence ID" value="KAJ8655582.1"/>
    <property type="molecule type" value="Genomic_DNA"/>
</dbReference>